<comment type="caution">
    <text evidence="3">The sequence shown here is derived from an EMBL/GenBank/DDBJ whole genome shotgun (WGS) entry which is preliminary data.</text>
</comment>
<accession>A0A7X1JBG0</accession>
<evidence type="ECO:0000256" key="1">
    <source>
        <dbReference type="SAM" id="MobiDB-lite"/>
    </source>
</evidence>
<name>A0A7X1JBG0_9ACTN</name>
<feature type="signal peptide" evidence="2">
    <location>
        <begin position="1"/>
        <end position="23"/>
    </location>
</feature>
<evidence type="ECO:0008006" key="5">
    <source>
        <dbReference type="Google" id="ProtNLM"/>
    </source>
</evidence>
<evidence type="ECO:0000256" key="2">
    <source>
        <dbReference type="SAM" id="SignalP"/>
    </source>
</evidence>
<feature type="chain" id="PRO_5030938338" description="Sensor domain-containing protein" evidence="2">
    <location>
        <begin position="24"/>
        <end position="236"/>
    </location>
</feature>
<reference evidence="3 4" key="1">
    <citation type="submission" date="2020-08" db="EMBL/GenBank/DDBJ databases">
        <title>Streptomyces sp. PSKA01 genome sequencing and assembly.</title>
        <authorList>
            <person name="Mandal S."/>
            <person name="Maiti P.K."/>
            <person name="Das P."/>
        </authorList>
    </citation>
    <scope>NUCLEOTIDE SEQUENCE [LARGE SCALE GENOMIC DNA]</scope>
    <source>
        <strain evidence="3 4">PSKA01</strain>
    </source>
</reference>
<protein>
    <recommendedName>
        <fullName evidence="5">Sensor domain-containing protein</fullName>
    </recommendedName>
</protein>
<proteinExistence type="predicted"/>
<feature type="region of interest" description="Disordered" evidence="1">
    <location>
        <begin position="22"/>
        <end position="46"/>
    </location>
</feature>
<organism evidence="3 4">
    <name type="scientific">Streptomyces cupreus</name>
    <dbReference type="NCBI Taxonomy" id="2759956"/>
    <lineage>
        <taxon>Bacteria</taxon>
        <taxon>Bacillati</taxon>
        <taxon>Actinomycetota</taxon>
        <taxon>Actinomycetes</taxon>
        <taxon>Kitasatosporales</taxon>
        <taxon>Streptomycetaceae</taxon>
        <taxon>Streptomyces</taxon>
    </lineage>
</organism>
<dbReference type="EMBL" id="JACMSF010000069">
    <property type="protein sequence ID" value="MBC2907190.1"/>
    <property type="molecule type" value="Genomic_DNA"/>
</dbReference>
<evidence type="ECO:0000313" key="4">
    <source>
        <dbReference type="Proteomes" id="UP000584670"/>
    </source>
</evidence>
<keyword evidence="4" id="KW-1185">Reference proteome</keyword>
<keyword evidence="2" id="KW-0732">Signal</keyword>
<sequence>MKRAALAASASALSLTAVLTACSDESDTDAKPESSPSSAQAKQVSPAERLAKLMVTDADLDGETVQEIESEFLFAEAQDEVTVDKPVCAPLAYAMNQLPLGEAQADLARYTSTGPAATYIALAAYGADGDAESAMAGLSKAIDSCGGGFTAKANGNTSPYDSVAAEQASAAGDETLAFKSTMTFRGASHVLRTQAVRSGDVIAVYFAVNGTAIANAQPSEAQLAKPVVRAQNKKLG</sequence>
<dbReference type="RefSeq" id="WP_186287147.1">
    <property type="nucleotide sequence ID" value="NZ_JACMSF010000069.1"/>
</dbReference>
<gene>
    <name evidence="3" type="ORF">H4N64_37895</name>
</gene>
<feature type="compositionally biased region" description="Polar residues" evidence="1">
    <location>
        <begin position="34"/>
        <end position="43"/>
    </location>
</feature>
<dbReference type="Proteomes" id="UP000584670">
    <property type="component" value="Unassembled WGS sequence"/>
</dbReference>
<evidence type="ECO:0000313" key="3">
    <source>
        <dbReference type="EMBL" id="MBC2907190.1"/>
    </source>
</evidence>
<dbReference type="AlphaFoldDB" id="A0A7X1JBG0"/>
<dbReference type="PROSITE" id="PS51257">
    <property type="entry name" value="PROKAR_LIPOPROTEIN"/>
    <property type="match status" value="1"/>
</dbReference>